<dbReference type="GO" id="GO:0004518">
    <property type="term" value="F:nuclease activity"/>
    <property type="evidence" value="ECO:0007669"/>
    <property type="project" value="UniProtKB-KW"/>
</dbReference>
<keyword evidence="2" id="KW-0540">Nuclease</keyword>
<reference evidence="4 5" key="1">
    <citation type="submission" date="2020-08" db="EMBL/GenBank/DDBJ databases">
        <title>Genomic Encyclopedia of Type Strains, Phase IV (KMG-IV): sequencing the most valuable type-strain genomes for metagenomic binning, comparative biology and taxonomic classification.</title>
        <authorList>
            <person name="Goeker M."/>
        </authorList>
    </citation>
    <scope>NUCLEOTIDE SEQUENCE [LARGE SCALE GENOMIC DNA]</scope>
    <source>
        <strain evidence="4 5">YC6886</strain>
    </source>
</reference>
<evidence type="ECO:0000256" key="1">
    <source>
        <dbReference type="ARBA" id="ARBA00006429"/>
    </source>
</evidence>
<evidence type="ECO:0000313" key="4">
    <source>
        <dbReference type="EMBL" id="MBB5353859.1"/>
    </source>
</evidence>
<dbReference type="RefSeq" id="WP_184022326.1">
    <property type="nucleotide sequence ID" value="NZ_JACHFD010000038.1"/>
</dbReference>
<evidence type="ECO:0000256" key="2">
    <source>
        <dbReference type="ARBA" id="ARBA00022722"/>
    </source>
</evidence>
<comment type="similarity">
    <text evidence="1">Belongs to the EndA/NucM nuclease family.</text>
</comment>
<dbReference type="Proteomes" id="UP000557717">
    <property type="component" value="Unassembled WGS sequence"/>
</dbReference>
<dbReference type="GO" id="GO:0016787">
    <property type="term" value="F:hydrolase activity"/>
    <property type="evidence" value="ECO:0007669"/>
    <property type="project" value="UniProtKB-KW"/>
</dbReference>
<dbReference type="InterPro" id="IPR007346">
    <property type="entry name" value="Endonuclease-I"/>
</dbReference>
<evidence type="ECO:0000313" key="5">
    <source>
        <dbReference type="Proteomes" id="UP000557717"/>
    </source>
</evidence>
<organism evidence="4 5">
    <name type="scientific">Haloferula luteola</name>
    <dbReference type="NCBI Taxonomy" id="595692"/>
    <lineage>
        <taxon>Bacteria</taxon>
        <taxon>Pseudomonadati</taxon>
        <taxon>Verrucomicrobiota</taxon>
        <taxon>Verrucomicrobiia</taxon>
        <taxon>Verrucomicrobiales</taxon>
        <taxon>Verrucomicrobiaceae</taxon>
        <taxon>Haloferula</taxon>
    </lineage>
</organism>
<comment type="caution">
    <text evidence="4">The sequence shown here is derived from an EMBL/GenBank/DDBJ whole genome shotgun (WGS) entry which is preliminary data.</text>
</comment>
<keyword evidence="3" id="KW-0378">Hydrolase</keyword>
<dbReference type="PANTHER" id="PTHR33607:SF2">
    <property type="entry name" value="ENDONUCLEASE-1"/>
    <property type="match status" value="1"/>
</dbReference>
<evidence type="ECO:0000256" key="3">
    <source>
        <dbReference type="ARBA" id="ARBA00022801"/>
    </source>
</evidence>
<dbReference type="PANTHER" id="PTHR33607">
    <property type="entry name" value="ENDONUCLEASE-1"/>
    <property type="match status" value="1"/>
</dbReference>
<sequence>MTSKVVQAFRKILGTLRWLGIVSVFLFESIRAQPPAGYYETAHGLTGSDLMAALHQIIDDHTSIPYGSTDEVMRVIDEDQQNPNNLELIYSDFSMDKQLIGSSGSNAWNREHLWPRSARAEWTTPIFTIFGLPTRP</sequence>
<keyword evidence="5" id="KW-1185">Reference proteome</keyword>
<dbReference type="AlphaFoldDB" id="A0A840VJ93"/>
<protein>
    <submittedName>
        <fullName evidence="4">Uncharacterized protein</fullName>
    </submittedName>
</protein>
<dbReference type="EMBL" id="JACHFD010000038">
    <property type="protein sequence ID" value="MBB5353859.1"/>
    <property type="molecule type" value="Genomic_DNA"/>
</dbReference>
<gene>
    <name evidence="4" type="ORF">HNR46_004123</name>
</gene>
<name>A0A840VJ93_9BACT</name>
<dbReference type="InterPro" id="IPR044925">
    <property type="entry name" value="His-Me_finger_sf"/>
</dbReference>
<proteinExistence type="inferred from homology"/>
<dbReference type="SUPFAM" id="SSF54060">
    <property type="entry name" value="His-Me finger endonucleases"/>
    <property type="match status" value="1"/>
</dbReference>
<accession>A0A840VJ93</accession>